<keyword evidence="2" id="KW-0732">Signal</keyword>
<feature type="compositionally biased region" description="Low complexity" evidence="1">
    <location>
        <begin position="40"/>
        <end position="49"/>
    </location>
</feature>
<feature type="compositionally biased region" description="Pro residues" evidence="1">
    <location>
        <begin position="167"/>
        <end position="179"/>
    </location>
</feature>
<protein>
    <recommendedName>
        <fullName evidence="5">Secreted protein</fullName>
    </recommendedName>
</protein>
<evidence type="ECO:0008006" key="5">
    <source>
        <dbReference type="Google" id="ProtNLM"/>
    </source>
</evidence>
<name>A0ABS8B1M8_9ACTN</name>
<evidence type="ECO:0000313" key="4">
    <source>
        <dbReference type="Proteomes" id="UP001199054"/>
    </source>
</evidence>
<feature type="chain" id="PRO_5047488658" description="Secreted protein" evidence="2">
    <location>
        <begin position="29"/>
        <end position="179"/>
    </location>
</feature>
<dbReference type="RefSeq" id="WP_226725148.1">
    <property type="nucleotide sequence ID" value="NZ_JAJAUY010000008.1"/>
</dbReference>
<feature type="signal peptide" evidence="2">
    <location>
        <begin position="1"/>
        <end position="28"/>
    </location>
</feature>
<proteinExistence type="predicted"/>
<evidence type="ECO:0000256" key="1">
    <source>
        <dbReference type="SAM" id="MobiDB-lite"/>
    </source>
</evidence>
<reference evidence="3 4" key="1">
    <citation type="submission" date="2021-10" db="EMBL/GenBank/DDBJ databases">
        <title>Streptomyces sp. strain SMC 277, a novel streptomycete isolated from soil.</title>
        <authorList>
            <person name="Chanama M."/>
        </authorList>
    </citation>
    <scope>NUCLEOTIDE SEQUENCE [LARGE SCALE GENOMIC DNA]</scope>
    <source>
        <strain evidence="3 4">SMC 277</strain>
    </source>
</reference>
<feature type="compositionally biased region" description="Pro residues" evidence="1">
    <location>
        <begin position="50"/>
        <end position="59"/>
    </location>
</feature>
<feature type="region of interest" description="Disordered" evidence="1">
    <location>
        <begin position="141"/>
        <end position="179"/>
    </location>
</feature>
<comment type="caution">
    <text evidence="3">The sequence shown here is derived from an EMBL/GenBank/DDBJ whole genome shotgun (WGS) entry which is preliminary data.</text>
</comment>
<accession>A0ABS8B1M8</accession>
<gene>
    <name evidence="3" type="ORF">LG632_03795</name>
</gene>
<organism evidence="3 4">
    <name type="scientific">Streptomyces antimicrobicus</name>
    <dbReference type="NCBI Taxonomy" id="2883108"/>
    <lineage>
        <taxon>Bacteria</taxon>
        <taxon>Bacillati</taxon>
        <taxon>Actinomycetota</taxon>
        <taxon>Actinomycetes</taxon>
        <taxon>Kitasatosporales</taxon>
        <taxon>Streptomycetaceae</taxon>
        <taxon>Streptomyces</taxon>
    </lineage>
</organism>
<dbReference type="EMBL" id="JAJAUY010000008">
    <property type="protein sequence ID" value="MCB5178513.1"/>
    <property type="molecule type" value="Genomic_DNA"/>
</dbReference>
<dbReference type="Proteomes" id="UP001199054">
    <property type="component" value="Unassembled WGS sequence"/>
</dbReference>
<sequence length="179" mass="18079">MRTALRTRIATAALAAALLTPAAGSAQAAQAAQAAVNGPASTAPAAPAAPGAPTPPAPPADRYAGEPVAIGAGMVAVLRNEAEGPEAWIRFVGPDWQPGDTYMVRVLAKLDRDHPTETVNGLHLSLTASDTATPVLTVTAHGTTSSYPLPRNAHPGAQGPRPEPHPGRPARPPSTPATP</sequence>
<keyword evidence="4" id="KW-1185">Reference proteome</keyword>
<evidence type="ECO:0000313" key="3">
    <source>
        <dbReference type="EMBL" id="MCB5178513.1"/>
    </source>
</evidence>
<evidence type="ECO:0000256" key="2">
    <source>
        <dbReference type="SAM" id="SignalP"/>
    </source>
</evidence>
<feature type="region of interest" description="Disordered" evidence="1">
    <location>
        <begin position="40"/>
        <end position="65"/>
    </location>
</feature>